<sequence length="347" mass="37207">MSTNDQTPEFEPLPTPEAARQEPQFDTRDTWQDYQREHYKWRTGLDPVSDADIPIDEGEPAPPDFADIALEVALSLLGSGPGAHVGRVTTRPSAFRPSARPTSLRPGIPVKPSAAAIKPSATSGGFKPSQKLMNAVNRLRNTGAIRAREDLAGQAIANRAPRKPFSSGAELSFLESLLQQRANSTARAIGQVQSTAEIRASDFPVPERIFRGHQGNTVQEVAQTGLQRAPGGRLEGDDYLAAIIKHTARQGGSAGEVLSLSANKAVASKFAKGRGAPVFEIDTTHDPKAYRTVSDILLTDAERLILAKKVTRATVLKAVDNISVHQEAEVFYVKGDIPASHVVGVAS</sequence>
<evidence type="ECO:0000256" key="1">
    <source>
        <dbReference type="SAM" id="MobiDB-lite"/>
    </source>
</evidence>
<reference evidence="2" key="1">
    <citation type="submission" date="2023-09" db="EMBL/GenBank/DDBJ databases">
        <title>First report of Pseudomonas coleopterorum DJ13 causing leaf spot on Rhododendron pulchrum Sweet in China.</title>
        <authorList>
            <person name="Zhang Y."/>
        </authorList>
    </citation>
    <scope>NUCLEOTIDE SEQUENCE</scope>
    <source>
        <strain evidence="2">DJ13</strain>
    </source>
</reference>
<organism evidence="2 3">
    <name type="scientific">Pseudomonas coleopterorum</name>
    <dbReference type="NCBI Taxonomy" id="1605838"/>
    <lineage>
        <taxon>Bacteria</taxon>
        <taxon>Pseudomonadati</taxon>
        <taxon>Pseudomonadota</taxon>
        <taxon>Gammaproteobacteria</taxon>
        <taxon>Pseudomonadales</taxon>
        <taxon>Pseudomonadaceae</taxon>
        <taxon>Pseudomonas</taxon>
    </lineage>
</organism>
<dbReference type="AlphaFoldDB" id="A0AAJ6LYG9"/>
<dbReference type="EMBL" id="CP134081">
    <property type="protein sequence ID" value="WNC09453.1"/>
    <property type="molecule type" value="Genomic_DNA"/>
</dbReference>
<name>A0AAJ6LYG9_9PSED</name>
<gene>
    <name evidence="2" type="ORF">RI108_19670</name>
</gene>
<proteinExistence type="predicted"/>
<feature type="compositionally biased region" description="Basic and acidic residues" evidence="1">
    <location>
        <begin position="19"/>
        <end position="32"/>
    </location>
</feature>
<accession>A0AAJ6LYG9</accession>
<feature type="region of interest" description="Disordered" evidence="1">
    <location>
        <begin position="1"/>
        <end position="32"/>
    </location>
</feature>
<dbReference type="RefSeq" id="WP_310791826.1">
    <property type="nucleotide sequence ID" value="NZ_CP134081.1"/>
</dbReference>
<feature type="region of interest" description="Disordered" evidence="1">
    <location>
        <begin position="92"/>
        <end position="129"/>
    </location>
</feature>
<dbReference type="Proteomes" id="UP001258207">
    <property type="component" value="Chromosome"/>
</dbReference>
<protein>
    <submittedName>
        <fullName evidence="2">Uncharacterized protein</fullName>
    </submittedName>
</protein>
<evidence type="ECO:0000313" key="3">
    <source>
        <dbReference type="Proteomes" id="UP001258207"/>
    </source>
</evidence>
<evidence type="ECO:0000313" key="2">
    <source>
        <dbReference type="EMBL" id="WNC09453.1"/>
    </source>
</evidence>